<dbReference type="RefSeq" id="WP_134510414.1">
    <property type="nucleotide sequence ID" value="NZ_SOFM01000043.1"/>
</dbReference>
<proteinExistence type="predicted"/>
<reference evidence="1 2" key="1">
    <citation type="submission" date="2019-03" db="EMBL/GenBank/DDBJ databases">
        <title>Genomics of glacier-inhabiting Cryobacterium strains.</title>
        <authorList>
            <person name="Liu Q."/>
            <person name="Xin Y.-H."/>
        </authorList>
    </citation>
    <scope>NUCLEOTIDE SEQUENCE [LARGE SCALE GENOMIC DNA]</scope>
    <source>
        <strain evidence="1 2">RHLT2-21</strain>
    </source>
</reference>
<name>A0A4R8W2K7_9MICO</name>
<organism evidence="1 2">
    <name type="scientific">Cryobacterium mannosilyticum</name>
    <dbReference type="NCBI Taxonomy" id="1259190"/>
    <lineage>
        <taxon>Bacteria</taxon>
        <taxon>Bacillati</taxon>
        <taxon>Actinomycetota</taxon>
        <taxon>Actinomycetes</taxon>
        <taxon>Micrococcales</taxon>
        <taxon>Microbacteriaceae</taxon>
        <taxon>Cryobacterium</taxon>
    </lineage>
</organism>
<keyword evidence="2" id="KW-1185">Reference proteome</keyword>
<sequence>MNLGLVVSTLGRVESLRRLLESLSDQLSADDHLVIVAQRNLAEVEALAASHRSAGLPITVVTSPPGASRGRNAGVAALPVGPDLLLNFPNDTTWFPPHTLDRLRSLPDGFRAGALTVVDENGPKFVLPAPGTALDRHTAWTVIEMGLLIRRSLFDELGGFDPEIGTGAPTPWQAGEATDLLLKLLRAEPHSPFAWQPESVFVWGIADPSGLTVAERRRKLRSYGRGLGRLVTRWRYPLWWRFAFLGGGLFFGLRHRGTNALADGWWVFLGRLEGMLGRTLNDQLSFTAVTR</sequence>
<accession>A0A4R8W2K7</accession>
<evidence type="ECO:0000313" key="2">
    <source>
        <dbReference type="Proteomes" id="UP000297643"/>
    </source>
</evidence>
<gene>
    <name evidence="1" type="ORF">E3O32_13900</name>
</gene>
<protein>
    <submittedName>
        <fullName evidence="1">Glycosyltransferase family 2 protein</fullName>
    </submittedName>
</protein>
<dbReference type="SUPFAM" id="SSF53448">
    <property type="entry name" value="Nucleotide-diphospho-sugar transferases"/>
    <property type="match status" value="1"/>
</dbReference>
<dbReference type="InterPro" id="IPR029044">
    <property type="entry name" value="Nucleotide-diphossugar_trans"/>
</dbReference>
<evidence type="ECO:0000313" key="1">
    <source>
        <dbReference type="EMBL" id="TFC01250.1"/>
    </source>
</evidence>
<dbReference type="GO" id="GO:0016740">
    <property type="term" value="F:transferase activity"/>
    <property type="evidence" value="ECO:0007669"/>
    <property type="project" value="UniProtKB-KW"/>
</dbReference>
<dbReference type="Gene3D" id="3.90.550.10">
    <property type="entry name" value="Spore Coat Polysaccharide Biosynthesis Protein SpsA, Chain A"/>
    <property type="match status" value="1"/>
</dbReference>
<dbReference type="AlphaFoldDB" id="A0A4R8W2K7"/>
<dbReference type="EMBL" id="SOFM01000043">
    <property type="protein sequence ID" value="TFC01250.1"/>
    <property type="molecule type" value="Genomic_DNA"/>
</dbReference>
<dbReference type="Proteomes" id="UP000297643">
    <property type="component" value="Unassembled WGS sequence"/>
</dbReference>
<dbReference type="CDD" id="cd00761">
    <property type="entry name" value="Glyco_tranf_GTA_type"/>
    <property type="match status" value="1"/>
</dbReference>
<comment type="caution">
    <text evidence="1">The sequence shown here is derived from an EMBL/GenBank/DDBJ whole genome shotgun (WGS) entry which is preliminary data.</text>
</comment>
<keyword evidence="1" id="KW-0808">Transferase</keyword>